<keyword evidence="5" id="KW-1185">Reference proteome</keyword>
<keyword evidence="2" id="KW-0344">Guanine-nucleotide releasing factor</keyword>
<dbReference type="Pfam" id="PF04421">
    <property type="entry name" value="Mss4"/>
    <property type="match status" value="1"/>
</dbReference>
<name>A0ABP0FF21_CLALP</name>
<organism evidence="4 5">
    <name type="scientific">Clavelina lepadiformis</name>
    <name type="common">Light-bulb sea squirt</name>
    <name type="synonym">Ascidia lepadiformis</name>
    <dbReference type="NCBI Taxonomy" id="159417"/>
    <lineage>
        <taxon>Eukaryota</taxon>
        <taxon>Metazoa</taxon>
        <taxon>Chordata</taxon>
        <taxon>Tunicata</taxon>
        <taxon>Ascidiacea</taxon>
        <taxon>Aplousobranchia</taxon>
        <taxon>Clavelinidae</taxon>
        <taxon>Clavelina</taxon>
    </lineage>
</organism>
<dbReference type="Gene3D" id="2.170.150.10">
    <property type="entry name" value="Metal Binding Protein, Guanine Nucleotide Exchange Factor, Chain A"/>
    <property type="match status" value="1"/>
</dbReference>
<dbReference type="PANTHER" id="PTHR13276:SF0">
    <property type="entry name" value="GUANINE NUCLEOTIDE EXCHANGE FACTOR MSS4"/>
    <property type="match status" value="1"/>
</dbReference>
<dbReference type="PANTHER" id="PTHR13276">
    <property type="entry name" value="GUANINE NUCLEOTIDE EXCHANGE FACTOR MSS4"/>
    <property type="match status" value="1"/>
</dbReference>
<evidence type="ECO:0000256" key="1">
    <source>
        <dbReference type="ARBA" id="ARBA00022448"/>
    </source>
</evidence>
<dbReference type="Proteomes" id="UP001642483">
    <property type="component" value="Unassembled WGS sequence"/>
</dbReference>
<dbReference type="PROSITE" id="PS51796">
    <property type="entry name" value="MSS4"/>
    <property type="match status" value="1"/>
</dbReference>
<keyword evidence="1" id="KW-0813">Transport</keyword>
<evidence type="ECO:0000256" key="2">
    <source>
        <dbReference type="ARBA" id="ARBA00022658"/>
    </source>
</evidence>
<sequence>MAEALVKKNPGKILCEKCGSVILLENAAIWTEVPDGIYLPAMKTTDGEGAKGYEFWTVSDMFAFENVGFCNTVENIKYLACADCEIGPIGAHMLSDKKTFYVSPLRVKHDVPSDGTDTVDDAQPAPCAE</sequence>
<protein>
    <recommendedName>
        <fullName evidence="6">Guanine nucleotide exchange factor MSS4</fullName>
    </recommendedName>
</protein>
<gene>
    <name evidence="4" type="ORF">CVLEPA_LOCUS8207</name>
</gene>
<dbReference type="SUPFAM" id="SSF51316">
    <property type="entry name" value="Mss4-like"/>
    <property type="match status" value="1"/>
</dbReference>
<proteinExistence type="predicted"/>
<evidence type="ECO:0000313" key="4">
    <source>
        <dbReference type="EMBL" id="CAK8678275.1"/>
    </source>
</evidence>
<dbReference type="EMBL" id="CAWYQH010000046">
    <property type="protein sequence ID" value="CAK8678275.1"/>
    <property type="molecule type" value="Genomic_DNA"/>
</dbReference>
<accession>A0ABP0FF21</accession>
<dbReference type="InterPro" id="IPR011057">
    <property type="entry name" value="Mss4-like_sf"/>
</dbReference>
<evidence type="ECO:0008006" key="6">
    <source>
        <dbReference type="Google" id="ProtNLM"/>
    </source>
</evidence>
<comment type="caution">
    <text evidence="4">The sequence shown here is derived from an EMBL/GenBank/DDBJ whole genome shotgun (WGS) entry which is preliminary data.</text>
</comment>
<keyword evidence="3" id="KW-0653">Protein transport</keyword>
<reference evidence="4 5" key="1">
    <citation type="submission" date="2024-02" db="EMBL/GenBank/DDBJ databases">
        <authorList>
            <person name="Daric V."/>
            <person name="Darras S."/>
        </authorList>
    </citation>
    <scope>NUCLEOTIDE SEQUENCE [LARGE SCALE GENOMIC DNA]</scope>
</reference>
<evidence type="ECO:0000256" key="3">
    <source>
        <dbReference type="ARBA" id="ARBA00022927"/>
    </source>
</evidence>
<dbReference type="InterPro" id="IPR011323">
    <property type="entry name" value="Mss4/transl-control_tumour"/>
</dbReference>
<evidence type="ECO:0000313" key="5">
    <source>
        <dbReference type="Proteomes" id="UP001642483"/>
    </source>
</evidence>
<dbReference type="InterPro" id="IPR007515">
    <property type="entry name" value="Mss4"/>
</dbReference>